<protein>
    <submittedName>
        <fullName evidence="2">Uncharacterized protein</fullName>
    </submittedName>
</protein>
<sequence>MTTYLVPPLPATAVPPRRDIPPFPPIRRGGGGRHRLQHAVRRRPGVLVTGLIAALTALAAGPLRPGPPPAAPPAGCVAASTGKIGFHP</sequence>
<evidence type="ECO:0000256" key="1">
    <source>
        <dbReference type="SAM" id="MobiDB-lite"/>
    </source>
</evidence>
<proteinExistence type="predicted"/>
<dbReference type="RefSeq" id="WP_345698646.1">
    <property type="nucleotide sequence ID" value="NZ_BAABIS010000001.1"/>
</dbReference>
<evidence type="ECO:0000313" key="3">
    <source>
        <dbReference type="Proteomes" id="UP001501752"/>
    </source>
</evidence>
<gene>
    <name evidence="2" type="ORF">GCM10023235_44800</name>
</gene>
<feature type="region of interest" description="Disordered" evidence="1">
    <location>
        <begin position="13"/>
        <end position="36"/>
    </location>
</feature>
<accession>A0ABP9E1N7</accession>
<keyword evidence="3" id="KW-1185">Reference proteome</keyword>
<dbReference type="Proteomes" id="UP001501752">
    <property type="component" value="Unassembled WGS sequence"/>
</dbReference>
<dbReference type="EMBL" id="BAABIS010000001">
    <property type="protein sequence ID" value="GAA4861699.1"/>
    <property type="molecule type" value="Genomic_DNA"/>
</dbReference>
<evidence type="ECO:0000313" key="2">
    <source>
        <dbReference type="EMBL" id="GAA4861699.1"/>
    </source>
</evidence>
<reference evidence="3" key="1">
    <citation type="journal article" date="2019" name="Int. J. Syst. Evol. Microbiol.">
        <title>The Global Catalogue of Microorganisms (GCM) 10K type strain sequencing project: providing services to taxonomists for standard genome sequencing and annotation.</title>
        <authorList>
            <consortium name="The Broad Institute Genomics Platform"/>
            <consortium name="The Broad Institute Genome Sequencing Center for Infectious Disease"/>
            <person name="Wu L."/>
            <person name="Ma J."/>
        </authorList>
    </citation>
    <scope>NUCLEOTIDE SEQUENCE [LARGE SCALE GENOMIC DNA]</scope>
    <source>
        <strain evidence="3">JCM 13006</strain>
    </source>
</reference>
<name>A0ABP9E1N7_9ACTN</name>
<comment type="caution">
    <text evidence="2">The sequence shown here is derived from an EMBL/GenBank/DDBJ whole genome shotgun (WGS) entry which is preliminary data.</text>
</comment>
<organism evidence="2 3">
    <name type="scientific">Kitasatospora terrestris</name>
    <dbReference type="NCBI Taxonomy" id="258051"/>
    <lineage>
        <taxon>Bacteria</taxon>
        <taxon>Bacillati</taxon>
        <taxon>Actinomycetota</taxon>
        <taxon>Actinomycetes</taxon>
        <taxon>Kitasatosporales</taxon>
        <taxon>Streptomycetaceae</taxon>
        <taxon>Kitasatospora</taxon>
    </lineage>
</organism>